<dbReference type="Pfam" id="PF16363">
    <property type="entry name" value="GDP_Man_Dehyd"/>
    <property type="match status" value="1"/>
</dbReference>
<dbReference type="Proteomes" id="UP000215027">
    <property type="component" value="Chromosome I"/>
</dbReference>
<sequence>MRVFITGATGFAGSHLVDLLLAEGHDLFALVHEATSHQALPAHEHMHQVTGDLLDPPALTAAVASAQPDVIIHLAGQAYPALSWRDPALTFAVNTGGTANLLRAAVEYGRPRVVVVTSAEIYGPLSAADLPLTENTRPQPRHPYGVSKLAAGELVRVYWERYGLPVVEARPFNHIGPRQAKGFVVPDFASQLAAIRLGRQAPVIRVGNLDPQRDFTDVRDVAAAYWRLATDGRPGQAYLICSGQSVPVRALLETLIELCGVAVEVLPDESRLNPNDTPCLYGSYAKLAADTGWQPTVPLRQSLADALADWEARLR</sequence>
<dbReference type="RefSeq" id="WP_095041693.1">
    <property type="nucleotide sequence ID" value="NZ_LN890655.1"/>
</dbReference>
<evidence type="ECO:0000313" key="3">
    <source>
        <dbReference type="Proteomes" id="UP000215027"/>
    </source>
</evidence>
<dbReference type="SUPFAM" id="SSF51735">
    <property type="entry name" value="NAD(P)-binding Rossmann-fold domains"/>
    <property type="match status" value="1"/>
</dbReference>
<organism evidence="2 3">
    <name type="scientific">Candidatus Promineifilum breve</name>
    <dbReference type="NCBI Taxonomy" id="1806508"/>
    <lineage>
        <taxon>Bacteria</taxon>
        <taxon>Bacillati</taxon>
        <taxon>Chloroflexota</taxon>
        <taxon>Ardenticatenia</taxon>
        <taxon>Candidatus Promineifilales</taxon>
        <taxon>Candidatus Promineifilaceae</taxon>
        <taxon>Candidatus Promineifilum</taxon>
    </lineage>
</organism>
<feature type="domain" description="NAD(P)-binding" evidence="1">
    <location>
        <begin position="4"/>
        <end position="303"/>
    </location>
</feature>
<keyword evidence="2" id="KW-0560">Oxidoreductase</keyword>
<dbReference type="Gene3D" id="3.40.50.720">
    <property type="entry name" value="NAD(P)-binding Rossmann-like Domain"/>
    <property type="match status" value="1"/>
</dbReference>
<gene>
    <name evidence="2" type="primary">rmd</name>
    <name evidence="2" type="ORF">CFX0092_A0151</name>
</gene>
<dbReference type="EMBL" id="LN890655">
    <property type="protein sequence ID" value="CUS02032.2"/>
    <property type="molecule type" value="Genomic_DNA"/>
</dbReference>
<evidence type="ECO:0000313" key="2">
    <source>
        <dbReference type="EMBL" id="CUS02032.2"/>
    </source>
</evidence>
<name>A0A160SYJ4_9CHLR</name>
<dbReference type="GO" id="GO:0033705">
    <property type="term" value="F:GDP-4-dehydro-6-deoxy-D-mannose reductase activity"/>
    <property type="evidence" value="ECO:0007669"/>
    <property type="project" value="UniProtKB-EC"/>
</dbReference>
<dbReference type="AlphaFoldDB" id="A0A160SYJ4"/>
<reference evidence="2" key="1">
    <citation type="submission" date="2016-01" db="EMBL/GenBank/DDBJ databases">
        <authorList>
            <person name="Mcilroy J.S."/>
            <person name="Karst M S."/>
            <person name="Albertsen M."/>
        </authorList>
    </citation>
    <scope>NUCLEOTIDE SEQUENCE</scope>
    <source>
        <strain evidence="2">Cfx-K</strain>
    </source>
</reference>
<dbReference type="Gene3D" id="3.90.25.10">
    <property type="entry name" value="UDP-galactose 4-epimerase, domain 1"/>
    <property type="match status" value="1"/>
</dbReference>
<evidence type="ECO:0000259" key="1">
    <source>
        <dbReference type="Pfam" id="PF16363"/>
    </source>
</evidence>
<dbReference type="OrthoDB" id="9779041at2"/>
<dbReference type="EC" id="1.1.1.281" evidence="2"/>
<keyword evidence="3" id="KW-1185">Reference proteome</keyword>
<dbReference type="PANTHER" id="PTHR43000">
    <property type="entry name" value="DTDP-D-GLUCOSE 4,6-DEHYDRATASE-RELATED"/>
    <property type="match status" value="1"/>
</dbReference>
<dbReference type="CDD" id="cd05260">
    <property type="entry name" value="GDP_MD_SDR_e"/>
    <property type="match status" value="1"/>
</dbReference>
<proteinExistence type="predicted"/>
<dbReference type="InterPro" id="IPR016040">
    <property type="entry name" value="NAD(P)-bd_dom"/>
</dbReference>
<protein>
    <submittedName>
        <fullName evidence="2">GDP-6-deoxy-D-mannose reductase</fullName>
        <ecNumber evidence="2">1.1.1.281</ecNumber>
    </submittedName>
</protein>
<accession>A0A160SYJ4</accession>
<dbReference type="KEGG" id="pbf:CFX0092_A0151"/>
<dbReference type="InterPro" id="IPR036291">
    <property type="entry name" value="NAD(P)-bd_dom_sf"/>
</dbReference>